<dbReference type="Proteomes" id="UP000501726">
    <property type="component" value="Chromosome"/>
</dbReference>
<dbReference type="KEGG" id="tse:THMIRHAS_12040"/>
<accession>A0A6F8PUM4</accession>
<reference evidence="3" key="1">
    <citation type="submission" date="2019-11" db="EMBL/GenBank/DDBJ databases">
        <title>Isolation and characterization of two novel species in the genus Thiomicrorhabdus.</title>
        <authorList>
            <person name="Mochizuki J."/>
            <person name="Kojima H."/>
            <person name="Fukui M."/>
        </authorList>
    </citation>
    <scope>NUCLEOTIDE SEQUENCE [LARGE SCALE GENOMIC DNA]</scope>
    <source>
        <strain evidence="3">aks77</strain>
    </source>
</reference>
<dbReference type="EMBL" id="AP021889">
    <property type="protein sequence ID" value="BBP45831.1"/>
    <property type="molecule type" value="Genomic_DNA"/>
</dbReference>
<protein>
    <submittedName>
        <fullName evidence="2">Uncharacterized protein</fullName>
    </submittedName>
</protein>
<name>A0A6F8PUM4_9GAMM</name>
<evidence type="ECO:0000313" key="2">
    <source>
        <dbReference type="EMBL" id="BBP45831.1"/>
    </source>
</evidence>
<sequence length="65" mass="7341">MRMVLASAGREQAVKPDTPNPKTTLEKGIAKRVNGTRKIRFNQARRASEWTSEPFDGERLDINLS</sequence>
<dbReference type="AlphaFoldDB" id="A0A6F8PUM4"/>
<gene>
    <name evidence="2" type="ORF">THMIRHAS_12040</name>
</gene>
<proteinExistence type="predicted"/>
<feature type="region of interest" description="Disordered" evidence="1">
    <location>
        <begin position="1"/>
        <end position="27"/>
    </location>
</feature>
<keyword evidence="3" id="KW-1185">Reference proteome</keyword>
<organism evidence="2 3">
    <name type="scientific">Thiosulfatimonas sediminis</name>
    <dbReference type="NCBI Taxonomy" id="2675054"/>
    <lineage>
        <taxon>Bacteria</taxon>
        <taxon>Pseudomonadati</taxon>
        <taxon>Pseudomonadota</taxon>
        <taxon>Gammaproteobacteria</taxon>
        <taxon>Thiotrichales</taxon>
        <taxon>Piscirickettsiaceae</taxon>
        <taxon>Thiosulfatimonas</taxon>
    </lineage>
</organism>
<evidence type="ECO:0000256" key="1">
    <source>
        <dbReference type="SAM" id="MobiDB-lite"/>
    </source>
</evidence>
<evidence type="ECO:0000313" key="3">
    <source>
        <dbReference type="Proteomes" id="UP000501726"/>
    </source>
</evidence>